<dbReference type="EMBL" id="CM002871">
    <property type="protein sequence ID" value="KFK38708.1"/>
    <property type="molecule type" value="Genomic_DNA"/>
</dbReference>
<keyword evidence="1" id="KW-0472">Membrane</keyword>
<feature type="transmembrane region" description="Helical" evidence="1">
    <location>
        <begin position="401"/>
        <end position="420"/>
    </location>
</feature>
<proteinExistence type="predicted"/>
<name>A0A087H9A6_ARAAL</name>
<dbReference type="Gramene" id="KFK38708">
    <property type="protein sequence ID" value="KFK38708"/>
    <property type="gene ID" value="AALP_AA3G149500"/>
</dbReference>
<keyword evidence="1" id="KW-0812">Transmembrane</keyword>
<gene>
    <name evidence="2" type="ordered locus">AALP_Aa3g149500</name>
</gene>
<sequence length="433" mass="47876">MVLASEMVRVTLTSLSSSSSHAIFPVLSTTLVHLRVVIPPAPSNPPVPPVPPDPPPPYKALDLKPYLLPLLLEMSCLAQWNPSLSLAPPGFSSAPATLSLHGKHGDCFPTHLRLRVDASHRRVIFITGHEFSSGMGVNIAPISSPLSSSSLWFCFPDHTPPLLLHLPNFLIPHLPLHIKHLWAWPKMSGGSLNLLYPSTSNRSVAPNVTVCFISKTATIVEPLNNTKQRRYRTDGLSLKLPLPSLEELFVHSTSSLKGIRFELLDTAAISLHRSMSTRSLQSILSSSPEQPHPLLFPEFIHIRVGVCSKVFSLNFKAKYKQSRLAPIDVVHGPRVSAQLLLPVNNLLPPETAFYVRSPTFSTRCINVDPKFDYSLLVRALALRIQVKLLHGFLHKVEQVSLLNASIFLFTAMFLFINSPLSMSPVVSMNRLIF</sequence>
<protein>
    <submittedName>
        <fullName evidence="2">Uncharacterized protein</fullName>
    </submittedName>
</protein>
<evidence type="ECO:0000313" key="3">
    <source>
        <dbReference type="Proteomes" id="UP000029120"/>
    </source>
</evidence>
<dbReference type="Proteomes" id="UP000029120">
    <property type="component" value="Chromosome 3"/>
</dbReference>
<organism evidence="2 3">
    <name type="scientific">Arabis alpina</name>
    <name type="common">Alpine rock-cress</name>
    <dbReference type="NCBI Taxonomy" id="50452"/>
    <lineage>
        <taxon>Eukaryota</taxon>
        <taxon>Viridiplantae</taxon>
        <taxon>Streptophyta</taxon>
        <taxon>Embryophyta</taxon>
        <taxon>Tracheophyta</taxon>
        <taxon>Spermatophyta</taxon>
        <taxon>Magnoliopsida</taxon>
        <taxon>eudicotyledons</taxon>
        <taxon>Gunneridae</taxon>
        <taxon>Pentapetalae</taxon>
        <taxon>rosids</taxon>
        <taxon>malvids</taxon>
        <taxon>Brassicales</taxon>
        <taxon>Brassicaceae</taxon>
        <taxon>Arabideae</taxon>
        <taxon>Arabis</taxon>
    </lineage>
</organism>
<keyword evidence="1" id="KW-1133">Transmembrane helix</keyword>
<evidence type="ECO:0000256" key="1">
    <source>
        <dbReference type="SAM" id="Phobius"/>
    </source>
</evidence>
<keyword evidence="3" id="KW-1185">Reference proteome</keyword>
<evidence type="ECO:0000313" key="2">
    <source>
        <dbReference type="EMBL" id="KFK38708.1"/>
    </source>
</evidence>
<accession>A0A087H9A6</accession>
<reference evidence="3" key="1">
    <citation type="journal article" date="2015" name="Nat. Plants">
        <title>Genome expansion of Arabis alpina linked with retrotransposition and reduced symmetric DNA methylation.</title>
        <authorList>
            <person name="Willing E.M."/>
            <person name="Rawat V."/>
            <person name="Mandakova T."/>
            <person name="Maumus F."/>
            <person name="James G.V."/>
            <person name="Nordstroem K.J."/>
            <person name="Becker C."/>
            <person name="Warthmann N."/>
            <person name="Chica C."/>
            <person name="Szarzynska B."/>
            <person name="Zytnicki M."/>
            <person name="Albani M.C."/>
            <person name="Kiefer C."/>
            <person name="Bergonzi S."/>
            <person name="Castaings L."/>
            <person name="Mateos J.L."/>
            <person name="Berns M.C."/>
            <person name="Bujdoso N."/>
            <person name="Piofczyk T."/>
            <person name="de Lorenzo L."/>
            <person name="Barrero-Sicilia C."/>
            <person name="Mateos I."/>
            <person name="Piednoel M."/>
            <person name="Hagmann J."/>
            <person name="Chen-Min-Tao R."/>
            <person name="Iglesias-Fernandez R."/>
            <person name="Schuster S.C."/>
            <person name="Alonso-Blanco C."/>
            <person name="Roudier F."/>
            <person name="Carbonero P."/>
            <person name="Paz-Ares J."/>
            <person name="Davis S.J."/>
            <person name="Pecinka A."/>
            <person name="Quesneville H."/>
            <person name="Colot V."/>
            <person name="Lysak M.A."/>
            <person name="Weigel D."/>
            <person name="Coupland G."/>
            <person name="Schneeberger K."/>
        </authorList>
    </citation>
    <scope>NUCLEOTIDE SEQUENCE [LARGE SCALE GENOMIC DNA]</scope>
    <source>
        <strain evidence="3">cv. Pajares</strain>
    </source>
</reference>
<dbReference type="AlphaFoldDB" id="A0A087H9A6"/>